<accession>A0A225DHY0</accession>
<dbReference type="RefSeq" id="WP_088256538.1">
    <property type="nucleotide sequence ID" value="NZ_NIDE01000008.1"/>
</dbReference>
<keyword evidence="6" id="KW-0720">Serine protease</keyword>
<dbReference type="PRINTS" id="PR00862">
    <property type="entry name" value="PROLIGOPTASE"/>
</dbReference>
<dbReference type="InterPro" id="IPR002470">
    <property type="entry name" value="Peptidase_S9A"/>
</dbReference>
<evidence type="ECO:0000313" key="11">
    <source>
        <dbReference type="Proteomes" id="UP000214646"/>
    </source>
</evidence>
<proteinExistence type="inferred from homology"/>
<dbReference type="GO" id="GO:0070012">
    <property type="term" value="F:oligopeptidase activity"/>
    <property type="evidence" value="ECO:0007669"/>
    <property type="project" value="TreeGrafter"/>
</dbReference>
<name>A0A225DHY0_9BACT</name>
<dbReference type="SUPFAM" id="SSF53474">
    <property type="entry name" value="alpha/beta-Hydrolases"/>
    <property type="match status" value="1"/>
</dbReference>
<dbReference type="InterPro" id="IPR002471">
    <property type="entry name" value="Pept_S9_AS"/>
</dbReference>
<protein>
    <recommendedName>
        <fullName evidence="3">prolyl oligopeptidase</fullName>
        <ecNumber evidence="3">3.4.21.26</ecNumber>
    </recommendedName>
</protein>
<dbReference type="FunFam" id="3.40.50.1820:FF:000005">
    <property type="entry name" value="Prolyl endopeptidase"/>
    <property type="match status" value="1"/>
</dbReference>
<keyword evidence="7" id="KW-0732">Signal</keyword>
<keyword evidence="4" id="KW-0645">Protease</keyword>
<dbReference type="InterPro" id="IPR001375">
    <property type="entry name" value="Peptidase_S9_cat"/>
</dbReference>
<dbReference type="EC" id="3.4.21.26" evidence="3"/>
<dbReference type="InterPro" id="IPR029058">
    <property type="entry name" value="AB_hydrolase_fold"/>
</dbReference>
<dbReference type="EMBL" id="NIDE01000008">
    <property type="protein sequence ID" value="OWK40603.1"/>
    <property type="molecule type" value="Genomic_DNA"/>
</dbReference>
<feature type="domain" description="Peptidase S9A N-terminal" evidence="9">
    <location>
        <begin position="30"/>
        <end position="437"/>
    </location>
</feature>
<dbReference type="SUPFAM" id="SSF50993">
    <property type="entry name" value="Peptidase/esterase 'gauge' domain"/>
    <property type="match status" value="1"/>
</dbReference>
<evidence type="ECO:0000256" key="6">
    <source>
        <dbReference type="ARBA" id="ARBA00022825"/>
    </source>
</evidence>
<dbReference type="PROSITE" id="PS00708">
    <property type="entry name" value="PRO_ENDOPEP_SER"/>
    <property type="match status" value="1"/>
</dbReference>
<organism evidence="10 11">
    <name type="scientific">Fimbriiglobus ruber</name>
    <dbReference type="NCBI Taxonomy" id="1908690"/>
    <lineage>
        <taxon>Bacteria</taxon>
        <taxon>Pseudomonadati</taxon>
        <taxon>Planctomycetota</taxon>
        <taxon>Planctomycetia</taxon>
        <taxon>Gemmatales</taxon>
        <taxon>Gemmataceae</taxon>
        <taxon>Fimbriiglobus</taxon>
    </lineage>
</organism>
<feature type="signal peptide" evidence="7">
    <location>
        <begin position="1"/>
        <end position="22"/>
    </location>
</feature>
<dbReference type="AlphaFoldDB" id="A0A225DHY0"/>
<dbReference type="GO" id="GO:0006508">
    <property type="term" value="P:proteolysis"/>
    <property type="evidence" value="ECO:0007669"/>
    <property type="project" value="UniProtKB-KW"/>
</dbReference>
<dbReference type="GO" id="GO:0004252">
    <property type="term" value="F:serine-type endopeptidase activity"/>
    <property type="evidence" value="ECO:0007669"/>
    <property type="project" value="UniProtKB-EC"/>
</dbReference>
<feature type="domain" description="Peptidase S9 prolyl oligopeptidase catalytic" evidence="8">
    <location>
        <begin position="495"/>
        <end position="708"/>
    </location>
</feature>
<comment type="similarity">
    <text evidence="2">Belongs to the peptidase S9A family.</text>
</comment>
<comment type="catalytic activity">
    <reaction evidence="1">
        <text>Hydrolysis of Pro-|-Xaa &gt;&gt; Ala-|-Xaa in oligopeptides.</text>
        <dbReference type="EC" id="3.4.21.26"/>
    </reaction>
</comment>
<evidence type="ECO:0000256" key="5">
    <source>
        <dbReference type="ARBA" id="ARBA00022801"/>
    </source>
</evidence>
<evidence type="ECO:0000256" key="4">
    <source>
        <dbReference type="ARBA" id="ARBA00022670"/>
    </source>
</evidence>
<evidence type="ECO:0000313" key="10">
    <source>
        <dbReference type="EMBL" id="OWK40603.1"/>
    </source>
</evidence>
<evidence type="ECO:0000259" key="8">
    <source>
        <dbReference type="Pfam" id="PF00326"/>
    </source>
</evidence>
<sequence length="715" mass="79490">MRRICFVAAVVAGLAAAAVVIAQEPKLHYPETRTVDHTDTYHGTTVNDPYRWLEDDVRKSKDVADWVAAENKVTATYLDAIPERDAIKARITELWNYEKISAPSKQGGKYFFSRNDGLQNQSVLLVQDTLDSEPRVLLDPNTLSKDGTVALAGFIPSDDAKYAAYGIAEAGSDWNTWKVLDVASGKTLVDELKWVKFSSASWTADGKGFFYSRFPEPKSEATFQALNENQKLYYHRLGTPQADDVLVYQRPDNPKWTVGGGVSEDGRYLIISIGDGTTSRKVRVVYKDLLEPYGLPTDLIDNHDNKFGFLGNDGPVFYFVTDWNAPRKQVISIDTRNPDKKAWKTIVPESKETLEEVDLVGNLFVCGYLQDAKTVVKLYDMDGKFVRDVQFPGIGTASGFHGKRTDTETFYTFASFTTPPTTFRYDIVTGQSKLLRQAKVKFDPTAYEVKQVFYASKDGTRIPMFLAHKKGLKLDGTNPTLLYGYGGFNISLPPAFSISRVQWMEMSGVLAVANLRGGGEYGDEWHRAGTKLKKQNVFDDFIAAAEYLIKEKYTTPKKLAIQGGSNGGLLVGACLTQRPDLYGACLPAVGVMDMLRFQKFTAGRFWVDDYGASDHADEFKALYAYSPYHNLKTGTKYPATLVTTADTDDRVVPGHSFKFIARLQACQTGSAPVLARIETKAGHGAGKPTTKVIEEVADQWAFLVKNLDFKPTLMK</sequence>
<dbReference type="Pfam" id="PF02897">
    <property type="entry name" value="Peptidase_S9_N"/>
    <property type="match status" value="1"/>
</dbReference>
<keyword evidence="11" id="KW-1185">Reference proteome</keyword>
<evidence type="ECO:0000256" key="1">
    <source>
        <dbReference type="ARBA" id="ARBA00001070"/>
    </source>
</evidence>
<evidence type="ECO:0000256" key="3">
    <source>
        <dbReference type="ARBA" id="ARBA00011897"/>
    </source>
</evidence>
<dbReference type="Gene3D" id="2.130.10.120">
    <property type="entry name" value="Prolyl oligopeptidase, N-terminal domain"/>
    <property type="match status" value="1"/>
</dbReference>
<keyword evidence="5" id="KW-0378">Hydrolase</keyword>
<dbReference type="InterPro" id="IPR051167">
    <property type="entry name" value="Prolyl_oligopep/macrocyclase"/>
</dbReference>
<dbReference type="Proteomes" id="UP000214646">
    <property type="component" value="Unassembled WGS sequence"/>
</dbReference>
<dbReference type="PANTHER" id="PTHR42881">
    <property type="entry name" value="PROLYL ENDOPEPTIDASE"/>
    <property type="match status" value="1"/>
</dbReference>
<dbReference type="InterPro" id="IPR023302">
    <property type="entry name" value="Pept_S9A_N"/>
</dbReference>
<dbReference type="Pfam" id="PF00326">
    <property type="entry name" value="Peptidase_S9"/>
    <property type="match status" value="1"/>
</dbReference>
<reference evidence="11" key="1">
    <citation type="submission" date="2017-06" db="EMBL/GenBank/DDBJ databases">
        <title>Genome analysis of Fimbriiglobus ruber SP5, the first member of the order Planctomycetales with confirmed chitinolytic capability.</title>
        <authorList>
            <person name="Ravin N.V."/>
            <person name="Rakitin A.L."/>
            <person name="Ivanova A.A."/>
            <person name="Beletsky A.V."/>
            <person name="Kulichevskaya I.S."/>
            <person name="Mardanov A.V."/>
            <person name="Dedysh S.N."/>
        </authorList>
    </citation>
    <scope>NUCLEOTIDE SEQUENCE [LARGE SCALE GENOMIC DNA]</scope>
    <source>
        <strain evidence="11">SP5</strain>
    </source>
</reference>
<dbReference type="FunFam" id="2.130.10.120:FF:000001">
    <property type="entry name" value="Prolyl endopeptidase"/>
    <property type="match status" value="1"/>
</dbReference>
<dbReference type="GO" id="GO:0005829">
    <property type="term" value="C:cytosol"/>
    <property type="evidence" value="ECO:0007669"/>
    <property type="project" value="TreeGrafter"/>
</dbReference>
<feature type="chain" id="PRO_5012781903" description="prolyl oligopeptidase" evidence="7">
    <location>
        <begin position="23"/>
        <end position="715"/>
    </location>
</feature>
<dbReference type="Gene3D" id="3.40.50.1820">
    <property type="entry name" value="alpha/beta hydrolase"/>
    <property type="match status" value="1"/>
</dbReference>
<evidence type="ECO:0000256" key="7">
    <source>
        <dbReference type="SAM" id="SignalP"/>
    </source>
</evidence>
<gene>
    <name evidence="10" type="ORF">FRUB_05522</name>
</gene>
<dbReference type="PANTHER" id="PTHR42881:SF2">
    <property type="entry name" value="PROLYL ENDOPEPTIDASE"/>
    <property type="match status" value="1"/>
</dbReference>
<evidence type="ECO:0000256" key="2">
    <source>
        <dbReference type="ARBA" id="ARBA00005228"/>
    </source>
</evidence>
<evidence type="ECO:0000259" key="9">
    <source>
        <dbReference type="Pfam" id="PF02897"/>
    </source>
</evidence>
<comment type="caution">
    <text evidence="10">The sequence shown here is derived from an EMBL/GenBank/DDBJ whole genome shotgun (WGS) entry which is preliminary data.</text>
</comment>